<dbReference type="Pfam" id="PF03886">
    <property type="entry name" value="ABC_trans_aux"/>
    <property type="match status" value="1"/>
</dbReference>
<dbReference type="Proteomes" id="UP000632498">
    <property type="component" value="Unassembled WGS sequence"/>
</dbReference>
<dbReference type="EMBL" id="BMHV01000008">
    <property type="protein sequence ID" value="GGF61217.1"/>
    <property type="molecule type" value="Genomic_DNA"/>
</dbReference>
<dbReference type="InterPro" id="IPR005586">
    <property type="entry name" value="ABC_trans_aux"/>
</dbReference>
<gene>
    <name evidence="2" type="ORF">GCM10011332_13800</name>
</gene>
<dbReference type="SUPFAM" id="SSF159594">
    <property type="entry name" value="XCC0632-like"/>
    <property type="match status" value="1"/>
</dbReference>
<dbReference type="RefSeq" id="WP_188663163.1">
    <property type="nucleotide sequence ID" value="NZ_BMHV01000008.1"/>
</dbReference>
<name>A0A917BXC7_9PROT</name>
<dbReference type="AlphaFoldDB" id="A0A917BXC7"/>
<proteinExistence type="predicted"/>
<dbReference type="Gene3D" id="3.40.50.10610">
    <property type="entry name" value="ABC-type transport auxiliary lipoprotein component"/>
    <property type="match status" value="1"/>
</dbReference>
<sequence length="194" mass="21762">MRKHFLTGTIIGATALILSACTQPELPQDHYYRLEITPPSAGELKLNGVLEVERFRADGLISGRPIAYSEGHGHLSEYHYHFWVEPPVDLLQDAMVTFLRKAGLATHVVTPELRMNEDYLLTGKIKRLERDLSGDPKVVVELEIGLKQVADDKILVLKTYKRALAQTGEGVHGSVETINRALSDIYTQFLNDVR</sequence>
<evidence type="ECO:0000313" key="2">
    <source>
        <dbReference type="EMBL" id="GGF61217.1"/>
    </source>
</evidence>
<reference evidence="2" key="1">
    <citation type="journal article" date="2014" name="Int. J. Syst. Evol. Microbiol.">
        <title>Complete genome sequence of Corynebacterium casei LMG S-19264T (=DSM 44701T), isolated from a smear-ripened cheese.</title>
        <authorList>
            <consortium name="US DOE Joint Genome Institute (JGI-PGF)"/>
            <person name="Walter F."/>
            <person name="Albersmeier A."/>
            <person name="Kalinowski J."/>
            <person name="Ruckert C."/>
        </authorList>
    </citation>
    <scope>NUCLEOTIDE SEQUENCE</scope>
    <source>
        <strain evidence="2">CGMCC 1.15254</strain>
    </source>
</reference>
<accession>A0A917BXC7</accession>
<protein>
    <submittedName>
        <fullName evidence="2">ABC transporter</fullName>
    </submittedName>
</protein>
<dbReference type="PROSITE" id="PS51257">
    <property type="entry name" value="PROKAR_LIPOPROTEIN"/>
    <property type="match status" value="1"/>
</dbReference>
<feature type="domain" description="ABC-type transport auxiliary lipoprotein component" evidence="1">
    <location>
        <begin position="46"/>
        <end position="187"/>
    </location>
</feature>
<evidence type="ECO:0000259" key="1">
    <source>
        <dbReference type="Pfam" id="PF03886"/>
    </source>
</evidence>
<reference evidence="2" key="2">
    <citation type="submission" date="2020-09" db="EMBL/GenBank/DDBJ databases">
        <authorList>
            <person name="Sun Q."/>
            <person name="Zhou Y."/>
        </authorList>
    </citation>
    <scope>NUCLEOTIDE SEQUENCE</scope>
    <source>
        <strain evidence="2">CGMCC 1.15254</strain>
    </source>
</reference>
<keyword evidence="3" id="KW-1185">Reference proteome</keyword>
<evidence type="ECO:0000313" key="3">
    <source>
        <dbReference type="Proteomes" id="UP000632498"/>
    </source>
</evidence>
<organism evidence="2 3">
    <name type="scientific">Terasakiella brassicae</name>
    <dbReference type="NCBI Taxonomy" id="1634917"/>
    <lineage>
        <taxon>Bacteria</taxon>
        <taxon>Pseudomonadati</taxon>
        <taxon>Pseudomonadota</taxon>
        <taxon>Alphaproteobacteria</taxon>
        <taxon>Rhodospirillales</taxon>
        <taxon>Terasakiellaceae</taxon>
        <taxon>Terasakiella</taxon>
    </lineage>
</organism>
<comment type="caution">
    <text evidence="2">The sequence shown here is derived from an EMBL/GenBank/DDBJ whole genome shotgun (WGS) entry which is preliminary data.</text>
</comment>